<dbReference type="Pfam" id="PF03051">
    <property type="entry name" value="Peptidase_C1_2"/>
    <property type="match status" value="1"/>
</dbReference>
<evidence type="ECO:0000256" key="3">
    <source>
        <dbReference type="ARBA" id="ARBA00022807"/>
    </source>
</evidence>
<evidence type="ECO:0000256" key="1">
    <source>
        <dbReference type="ARBA" id="ARBA00022670"/>
    </source>
</evidence>
<dbReference type="GO" id="GO:0005737">
    <property type="term" value="C:cytoplasm"/>
    <property type="evidence" value="ECO:0007669"/>
    <property type="project" value="TreeGrafter"/>
</dbReference>
<dbReference type="AlphaFoldDB" id="A0A3D4SYZ6"/>
<dbReference type="GO" id="GO:0006508">
    <property type="term" value="P:proteolysis"/>
    <property type="evidence" value="ECO:0007669"/>
    <property type="project" value="UniProtKB-KW"/>
</dbReference>
<comment type="caution">
    <text evidence="4">The sequence shown here is derived from an EMBL/GenBank/DDBJ whole genome shotgun (WGS) entry which is preliminary data.</text>
</comment>
<evidence type="ECO:0000256" key="2">
    <source>
        <dbReference type="ARBA" id="ARBA00022801"/>
    </source>
</evidence>
<dbReference type="SUPFAM" id="SSF54001">
    <property type="entry name" value="Cysteine proteinases"/>
    <property type="match status" value="1"/>
</dbReference>
<dbReference type="Proteomes" id="UP000261739">
    <property type="component" value="Unassembled WGS sequence"/>
</dbReference>
<feature type="non-terminal residue" evidence="4">
    <location>
        <position position="233"/>
    </location>
</feature>
<dbReference type="GO" id="GO:0070005">
    <property type="term" value="F:cysteine-type aminopeptidase activity"/>
    <property type="evidence" value="ECO:0007669"/>
    <property type="project" value="InterPro"/>
</dbReference>
<proteinExistence type="predicted"/>
<dbReference type="PANTHER" id="PTHR10363">
    <property type="entry name" value="BLEOMYCIN HYDROLASE"/>
    <property type="match status" value="1"/>
</dbReference>
<dbReference type="GO" id="GO:0043418">
    <property type="term" value="P:homocysteine catabolic process"/>
    <property type="evidence" value="ECO:0007669"/>
    <property type="project" value="TreeGrafter"/>
</dbReference>
<reference evidence="4 5" key="1">
    <citation type="journal article" date="2018" name="Nat. Biotechnol.">
        <title>A standardized bacterial taxonomy based on genome phylogeny substantially revises the tree of life.</title>
        <authorList>
            <person name="Parks D.H."/>
            <person name="Chuvochina M."/>
            <person name="Waite D.W."/>
            <person name="Rinke C."/>
            <person name="Skarshewski A."/>
            <person name="Chaumeil P.A."/>
            <person name="Hugenholtz P."/>
        </authorList>
    </citation>
    <scope>NUCLEOTIDE SEQUENCE [LARGE SCALE GENOMIC DNA]</scope>
    <source>
        <strain evidence="4">UBA11247</strain>
    </source>
</reference>
<dbReference type="InterPro" id="IPR000169">
    <property type="entry name" value="Pept_cys_AS"/>
</dbReference>
<dbReference type="PANTHER" id="PTHR10363:SF2">
    <property type="entry name" value="BLEOMYCIN HYDROLASE"/>
    <property type="match status" value="1"/>
</dbReference>
<name>A0A3D4SYZ6_9CORY</name>
<dbReference type="GO" id="GO:0009636">
    <property type="term" value="P:response to toxic substance"/>
    <property type="evidence" value="ECO:0007669"/>
    <property type="project" value="TreeGrafter"/>
</dbReference>
<dbReference type="InterPro" id="IPR004134">
    <property type="entry name" value="Peptidase_C1B"/>
</dbReference>
<protein>
    <submittedName>
        <fullName evidence="4">Aminopeptidase</fullName>
    </submittedName>
</protein>
<dbReference type="Gene3D" id="3.90.70.10">
    <property type="entry name" value="Cysteine proteinases"/>
    <property type="match status" value="1"/>
</dbReference>
<keyword evidence="4" id="KW-0031">Aminopeptidase</keyword>
<dbReference type="STRING" id="863239.GCA_000213935_01953"/>
<dbReference type="PROSITE" id="PS00139">
    <property type="entry name" value="THIOL_PROTEASE_CYS"/>
    <property type="match status" value="1"/>
</dbReference>
<dbReference type="InterPro" id="IPR038765">
    <property type="entry name" value="Papain-like_cys_pep_sf"/>
</dbReference>
<evidence type="ECO:0000313" key="4">
    <source>
        <dbReference type="EMBL" id="HCT14508.1"/>
    </source>
</evidence>
<sequence>MNITKTQQLADGLAQDAAWRTARNAATATDVETLTLDRAVLAGTDSSMSVKLDSWAAADQQRSGRCWLFAGLNSLRGDIMDTTGIKDLELSQSWLHYWDKLEKANYFLGAMAQLADRPLSDRTVQHLLDTPAEDGGQWNMFVALVRKYGVVPKYAMPETWSSSHTKSMNRDLATALRAGALRIRAEASVKDSVSAAAGVAAAHEEALAAVHRILTAHLGVPPEEFLWQYRDKD</sequence>
<organism evidence="4 5">
    <name type="scientific">Corynebacterium nuruki</name>
    <dbReference type="NCBI Taxonomy" id="1032851"/>
    <lineage>
        <taxon>Bacteria</taxon>
        <taxon>Bacillati</taxon>
        <taxon>Actinomycetota</taxon>
        <taxon>Actinomycetes</taxon>
        <taxon>Mycobacteriales</taxon>
        <taxon>Corynebacteriaceae</taxon>
        <taxon>Corynebacterium</taxon>
    </lineage>
</organism>
<gene>
    <name evidence="4" type="ORF">DIW82_06875</name>
</gene>
<keyword evidence="3" id="KW-0788">Thiol protease</keyword>
<keyword evidence="2" id="KW-0378">Hydrolase</keyword>
<keyword evidence="1" id="KW-0645">Protease</keyword>
<dbReference type="EMBL" id="DQID01000179">
    <property type="protein sequence ID" value="HCT14508.1"/>
    <property type="molecule type" value="Genomic_DNA"/>
</dbReference>
<evidence type="ECO:0000313" key="5">
    <source>
        <dbReference type="Proteomes" id="UP000261739"/>
    </source>
</evidence>
<accession>A0A3D4SYZ6</accession>